<dbReference type="EMBL" id="CADCXV010000458">
    <property type="protein sequence ID" value="CAB0030334.1"/>
    <property type="molecule type" value="Genomic_DNA"/>
</dbReference>
<proteinExistence type="predicted"/>
<reference evidence="2 3" key="1">
    <citation type="submission" date="2020-02" db="EMBL/GenBank/DDBJ databases">
        <authorList>
            <person name="Ferguson B K."/>
        </authorList>
    </citation>
    <scope>NUCLEOTIDE SEQUENCE [LARGE SCALE GENOMIC DNA]</scope>
</reference>
<evidence type="ECO:0000313" key="2">
    <source>
        <dbReference type="EMBL" id="CAB0030334.1"/>
    </source>
</evidence>
<keyword evidence="3" id="KW-1185">Reference proteome</keyword>
<sequence length="643" mass="73672">MPAREMPVRAFCVKGKILSSYCNDENDDDDDDDDDNDEKSLECRELFFWSSIYYIIYRHSSYIRLALHASLETIRDIRSFAKFAPYIKYNKIYRLRYTRCDDDLLAYISRAAIHGTALGDQHIQSIGDTRLAITLHFNAARQSSERGRKLLQRANAHLRRWCSNSSLPRRQRQARGARRRTCSRIQLQEFSHRAERQQQKVADPYGRGFLSAVVVVVEHDLAQKMSDIICIIYANAFRDKDGCGIQIRNYIYPGALYSAYIYTSSSSSEADRLSSRSAGRWRTNSSVPPHQHSTTILYFDCDSKFCRVPSCVPGEGVDAAAAVEAPIYIYLYTPRSSHESHTTQQCVCYIQRRSSSSSGSVYACLHPIFPICRFYTECLGVCKHQPPPHALAPRHPSRPPTPFARGAAGQEDENSSARVSLLLLRTAAIRIEGINLVFSFFFCTYTRGPRRVCILRGLARAVSFYTYGGEGCDIVVYRLLLRQASAQTYMHVDFPDRSLITHTRTYGSMYGIRSIYEKMRVPRVSGQKKGEKKLEQLYASAIEPQLVLLLLYAQAAQRRRRHSIAFEKRNKSSWRISGRKDRALQVNDSLQFTARYDYPKSLGFRKLFSLARQSFRAYTSITLRGELPALKHATRINQQQQRQ</sequence>
<feature type="region of interest" description="Disordered" evidence="1">
    <location>
        <begin position="390"/>
        <end position="411"/>
    </location>
</feature>
<evidence type="ECO:0000256" key="1">
    <source>
        <dbReference type="SAM" id="MobiDB-lite"/>
    </source>
</evidence>
<organism evidence="2 3">
    <name type="scientific">Trichogramma brassicae</name>
    <dbReference type="NCBI Taxonomy" id="86971"/>
    <lineage>
        <taxon>Eukaryota</taxon>
        <taxon>Metazoa</taxon>
        <taxon>Ecdysozoa</taxon>
        <taxon>Arthropoda</taxon>
        <taxon>Hexapoda</taxon>
        <taxon>Insecta</taxon>
        <taxon>Pterygota</taxon>
        <taxon>Neoptera</taxon>
        <taxon>Endopterygota</taxon>
        <taxon>Hymenoptera</taxon>
        <taxon>Apocrita</taxon>
        <taxon>Proctotrupomorpha</taxon>
        <taxon>Chalcidoidea</taxon>
        <taxon>Trichogrammatidae</taxon>
        <taxon>Trichogramma</taxon>
    </lineage>
</organism>
<gene>
    <name evidence="2" type="ORF">TBRA_LOCUS2340</name>
</gene>
<accession>A0A6H5I1C6</accession>
<evidence type="ECO:0000313" key="3">
    <source>
        <dbReference type="Proteomes" id="UP000479190"/>
    </source>
</evidence>
<protein>
    <submittedName>
        <fullName evidence="2">Uncharacterized protein</fullName>
    </submittedName>
</protein>
<name>A0A6H5I1C6_9HYME</name>
<dbReference type="AlphaFoldDB" id="A0A6H5I1C6"/>
<dbReference type="Proteomes" id="UP000479190">
    <property type="component" value="Unassembled WGS sequence"/>
</dbReference>